<dbReference type="InterPro" id="IPR038765">
    <property type="entry name" value="Papain-like_cys_pep_sf"/>
</dbReference>
<dbReference type="PANTHER" id="PTHR12411">
    <property type="entry name" value="CYSTEINE PROTEASE FAMILY C1-RELATED"/>
    <property type="match status" value="1"/>
</dbReference>
<name>A0ABP1AH36_9BRYO</name>
<dbReference type="SUPFAM" id="SSF54001">
    <property type="entry name" value="Cysteine proteinases"/>
    <property type="match status" value="1"/>
</dbReference>
<proteinExistence type="inferred from homology"/>
<evidence type="ECO:0000259" key="4">
    <source>
        <dbReference type="SMART" id="SM00645"/>
    </source>
</evidence>
<comment type="similarity">
    <text evidence="1">Belongs to the peptidase C1 family.</text>
</comment>
<evidence type="ECO:0000256" key="2">
    <source>
        <dbReference type="ARBA" id="ARBA00023157"/>
    </source>
</evidence>
<dbReference type="InterPro" id="IPR039417">
    <property type="entry name" value="Peptidase_C1A_papain-like"/>
</dbReference>
<feature type="chain" id="PRO_5046335443" evidence="3">
    <location>
        <begin position="23"/>
        <end position="376"/>
    </location>
</feature>
<dbReference type="CDD" id="cd02248">
    <property type="entry name" value="Peptidase_C1A"/>
    <property type="match status" value="1"/>
</dbReference>
<dbReference type="EMBL" id="OZ023713">
    <property type="protein sequence ID" value="CAK9861731.1"/>
    <property type="molecule type" value="Genomic_DNA"/>
</dbReference>
<dbReference type="Pfam" id="PF00112">
    <property type="entry name" value="Peptidase_C1"/>
    <property type="match status" value="1"/>
</dbReference>
<organism evidence="6 7">
    <name type="scientific">Sphagnum jensenii</name>
    <dbReference type="NCBI Taxonomy" id="128206"/>
    <lineage>
        <taxon>Eukaryota</taxon>
        <taxon>Viridiplantae</taxon>
        <taxon>Streptophyta</taxon>
        <taxon>Embryophyta</taxon>
        <taxon>Bryophyta</taxon>
        <taxon>Sphagnophytina</taxon>
        <taxon>Sphagnopsida</taxon>
        <taxon>Sphagnales</taxon>
        <taxon>Sphagnaceae</taxon>
        <taxon>Sphagnum</taxon>
    </lineage>
</organism>
<evidence type="ECO:0000313" key="7">
    <source>
        <dbReference type="Proteomes" id="UP001497522"/>
    </source>
</evidence>
<feature type="signal peptide" evidence="3">
    <location>
        <begin position="1"/>
        <end position="22"/>
    </location>
</feature>
<dbReference type="InterPro" id="IPR025661">
    <property type="entry name" value="Pept_asp_AS"/>
</dbReference>
<dbReference type="PRINTS" id="PR00705">
    <property type="entry name" value="PAPAIN"/>
</dbReference>
<keyword evidence="2" id="KW-1015">Disulfide bond</keyword>
<dbReference type="Pfam" id="PF08246">
    <property type="entry name" value="Inhibitor_I29"/>
    <property type="match status" value="1"/>
</dbReference>
<evidence type="ECO:0000313" key="6">
    <source>
        <dbReference type="EMBL" id="CAK9861731.1"/>
    </source>
</evidence>
<dbReference type="PROSITE" id="PS00639">
    <property type="entry name" value="THIOL_PROTEASE_HIS"/>
    <property type="match status" value="1"/>
</dbReference>
<dbReference type="Proteomes" id="UP001497522">
    <property type="component" value="Chromosome 12"/>
</dbReference>
<accession>A0ABP1AH36</accession>
<dbReference type="PROSITE" id="PS00640">
    <property type="entry name" value="THIOL_PROTEASE_ASN"/>
    <property type="match status" value="1"/>
</dbReference>
<dbReference type="InterPro" id="IPR013201">
    <property type="entry name" value="Prot_inhib_I29"/>
</dbReference>
<sequence length="376" mass="41402">MAGKFFLLLLLLAVVLFHAGIGVEASLDHSIVGYSPEDLDSEDQLFNLFESWLHKHEKSYDSVLEMDHRFTIFKDNLRYINSHNLQQKTSYWLGLNSLADLTNEEFKARYFGILPPRVKRLRKTENFMYANVRAPASLDWRAKGAVTPVKNQEECGSCWAFSAIGAVEGINAIETRHLISLSEQQLVDCDNINDDGCGGGLMDNAFMYIIQNGGVDTEADYPYKGTGDTCQRNKIVVSIDRYEDVPINNETALLQAASMQPISVAIEASGQDFQLYAGGVFTGSCGTDLDHGVVVVGYGASSGLKYWIVKNSWGTGWGQKGYILMERLGTQNPNGLCGINMGPSYPIKTGPKPHSAAYALPSRLGGHPEASSWAFF</sequence>
<dbReference type="PROSITE" id="PS00139">
    <property type="entry name" value="THIOL_PROTEASE_CYS"/>
    <property type="match status" value="1"/>
</dbReference>
<dbReference type="InterPro" id="IPR013128">
    <property type="entry name" value="Peptidase_C1A"/>
</dbReference>
<dbReference type="SMART" id="SM00645">
    <property type="entry name" value="Pept_C1"/>
    <property type="match status" value="1"/>
</dbReference>
<dbReference type="SMART" id="SM00848">
    <property type="entry name" value="Inhibitor_I29"/>
    <property type="match status" value="1"/>
</dbReference>
<evidence type="ECO:0000259" key="5">
    <source>
        <dbReference type="SMART" id="SM00848"/>
    </source>
</evidence>
<protein>
    <submittedName>
        <fullName evidence="6">Uncharacterized protein</fullName>
    </submittedName>
</protein>
<dbReference type="InterPro" id="IPR000169">
    <property type="entry name" value="Pept_cys_AS"/>
</dbReference>
<keyword evidence="7" id="KW-1185">Reference proteome</keyword>
<dbReference type="Gene3D" id="3.90.70.10">
    <property type="entry name" value="Cysteine proteinases"/>
    <property type="match status" value="1"/>
</dbReference>
<reference evidence="6" key="1">
    <citation type="submission" date="2024-03" db="EMBL/GenBank/DDBJ databases">
        <authorList>
            <consortium name="ELIXIR-Norway"/>
            <consortium name="Elixir Norway"/>
        </authorList>
    </citation>
    <scope>NUCLEOTIDE SEQUENCE</scope>
</reference>
<keyword evidence="3" id="KW-0732">Signal</keyword>
<evidence type="ECO:0000256" key="1">
    <source>
        <dbReference type="ARBA" id="ARBA00008455"/>
    </source>
</evidence>
<feature type="domain" description="Cathepsin propeptide inhibitor" evidence="5">
    <location>
        <begin position="49"/>
        <end position="106"/>
    </location>
</feature>
<evidence type="ECO:0000256" key="3">
    <source>
        <dbReference type="SAM" id="SignalP"/>
    </source>
</evidence>
<dbReference type="InterPro" id="IPR000668">
    <property type="entry name" value="Peptidase_C1A_C"/>
</dbReference>
<feature type="domain" description="Peptidase C1A papain C-terminal" evidence="4">
    <location>
        <begin position="134"/>
        <end position="347"/>
    </location>
</feature>
<dbReference type="InterPro" id="IPR025660">
    <property type="entry name" value="Pept_his_AS"/>
</dbReference>
<gene>
    <name evidence="6" type="ORF">CSSPJE1EN2_LOCUS4726</name>
</gene>